<evidence type="ECO:0000256" key="3">
    <source>
        <dbReference type="ARBA" id="ARBA00022729"/>
    </source>
</evidence>
<dbReference type="InterPro" id="IPR033985">
    <property type="entry name" value="SusD-like_N"/>
</dbReference>
<dbReference type="Pfam" id="PF14322">
    <property type="entry name" value="SusD-like_3"/>
    <property type="match status" value="1"/>
</dbReference>
<dbReference type="EMBL" id="FNAI01000009">
    <property type="protein sequence ID" value="SDE79675.1"/>
    <property type="molecule type" value="Genomic_DNA"/>
</dbReference>
<dbReference type="PROSITE" id="PS51257">
    <property type="entry name" value="PROKAR_LIPOPROTEIN"/>
    <property type="match status" value="1"/>
</dbReference>
<dbReference type="OrthoDB" id="629561at2"/>
<evidence type="ECO:0000313" key="9">
    <source>
        <dbReference type="Proteomes" id="UP000199072"/>
    </source>
</evidence>
<dbReference type="Gene3D" id="1.25.40.390">
    <property type="match status" value="1"/>
</dbReference>
<sequence length="498" mass="55307">MKKINLYITTGLMSFVAITSCKKIDKLQPHDSITVGEAFKTVKDAAAWDVGTYAIFRNNQYGEFMVGTDVQGDQLNASLDYGNRNGSEHRWGQFFLSSDGLLSDIWGSYYSAIANINTAIEGFKTIKPADATETASLNKYTGDAYFARAFYYHNLILRFAKPYEPSTAATDLGVPLVIAYNLQEKPKRATVKAVYDQILSDLNTAKGLLASVKGTQGAQAFNVDVVTALEARVRLNMHDWAGAYTAANTLVNSSTYQLITDVDQFKDYWTNDGVKESIFQSYVSTTQLPNANTIYLGFNSGNSKYDPDFIPSQWVYDTFAKTDIRKATYFDLKACNIQGVDYSLVLVNKYPGNPALFTSNVSNYENAPKVFRVAEQYLIAAEAADNNSNSSGALTALNALRGARGLVQISASGAALTDSIRVERFRELAFEGFRLNDLKRWHLGFQRRDPQNVDAIQTAGNYYDKLKINADDNKFVWGIPLNDITANLNIKDQQNPGW</sequence>
<comment type="subcellular location">
    <subcellularLocation>
        <location evidence="1">Cell outer membrane</location>
    </subcellularLocation>
</comment>
<feature type="domain" description="SusD-like N-terminal" evidence="7">
    <location>
        <begin position="61"/>
        <end position="233"/>
    </location>
</feature>
<protein>
    <submittedName>
        <fullName evidence="8">SusD family protein</fullName>
    </submittedName>
</protein>
<keyword evidence="4" id="KW-0472">Membrane</keyword>
<dbReference type="GO" id="GO:0009279">
    <property type="term" value="C:cell outer membrane"/>
    <property type="evidence" value="ECO:0007669"/>
    <property type="project" value="UniProtKB-SubCell"/>
</dbReference>
<evidence type="ECO:0000259" key="7">
    <source>
        <dbReference type="Pfam" id="PF14322"/>
    </source>
</evidence>
<reference evidence="8 9" key="1">
    <citation type="submission" date="2016-10" db="EMBL/GenBank/DDBJ databases">
        <authorList>
            <person name="de Groot N.N."/>
        </authorList>
    </citation>
    <scope>NUCLEOTIDE SEQUENCE [LARGE SCALE GENOMIC DNA]</scope>
    <source>
        <strain evidence="8 9">47C3B</strain>
    </source>
</reference>
<accession>A0A1G7FVA0</accession>
<proteinExistence type="inferred from homology"/>
<comment type="similarity">
    <text evidence="2">Belongs to the SusD family.</text>
</comment>
<dbReference type="Proteomes" id="UP000199072">
    <property type="component" value="Unassembled WGS sequence"/>
</dbReference>
<dbReference type="SUPFAM" id="SSF48452">
    <property type="entry name" value="TPR-like"/>
    <property type="match status" value="1"/>
</dbReference>
<dbReference type="InterPro" id="IPR012944">
    <property type="entry name" value="SusD_RagB_dom"/>
</dbReference>
<dbReference type="InterPro" id="IPR011990">
    <property type="entry name" value="TPR-like_helical_dom_sf"/>
</dbReference>
<evidence type="ECO:0000256" key="1">
    <source>
        <dbReference type="ARBA" id="ARBA00004442"/>
    </source>
</evidence>
<evidence type="ECO:0000313" key="8">
    <source>
        <dbReference type="EMBL" id="SDE79675.1"/>
    </source>
</evidence>
<keyword evidence="3" id="KW-0732">Signal</keyword>
<evidence type="ECO:0000256" key="4">
    <source>
        <dbReference type="ARBA" id="ARBA00023136"/>
    </source>
</evidence>
<dbReference type="Pfam" id="PF07980">
    <property type="entry name" value="SusD_RagB"/>
    <property type="match status" value="1"/>
</dbReference>
<dbReference type="AlphaFoldDB" id="A0A1G7FVA0"/>
<evidence type="ECO:0000256" key="5">
    <source>
        <dbReference type="ARBA" id="ARBA00023237"/>
    </source>
</evidence>
<dbReference type="STRING" id="1391627.SAMN05216464_109226"/>
<dbReference type="RefSeq" id="WP_091151652.1">
    <property type="nucleotide sequence ID" value="NZ_FNAI01000009.1"/>
</dbReference>
<keyword evidence="9" id="KW-1185">Reference proteome</keyword>
<keyword evidence="5" id="KW-0998">Cell outer membrane</keyword>
<gene>
    <name evidence="8" type="ORF">SAMN05216464_109226</name>
</gene>
<organism evidence="8 9">
    <name type="scientific">Mucilaginibacter pineti</name>
    <dbReference type="NCBI Taxonomy" id="1391627"/>
    <lineage>
        <taxon>Bacteria</taxon>
        <taxon>Pseudomonadati</taxon>
        <taxon>Bacteroidota</taxon>
        <taxon>Sphingobacteriia</taxon>
        <taxon>Sphingobacteriales</taxon>
        <taxon>Sphingobacteriaceae</taxon>
        <taxon>Mucilaginibacter</taxon>
    </lineage>
</organism>
<evidence type="ECO:0000259" key="6">
    <source>
        <dbReference type="Pfam" id="PF07980"/>
    </source>
</evidence>
<evidence type="ECO:0000256" key="2">
    <source>
        <dbReference type="ARBA" id="ARBA00006275"/>
    </source>
</evidence>
<feature type="domain" description="RagB/SusD" evidence="6">
    <location>
        <begin position="335"/>
        <end position="498"/>
    </location>
</feature>
<name>A0A1G7FVA0_9SPHI</name>